<sequence>KSLLSRHEKYLLIDLSSPFKGEYPRIAPFLLASGCKTTSELLEPYKDKVRRIHIDGFILEEQPGSPALITYPENAFKALKALKFETAEYCHVKNANKVIWT</sequence>
<dbReference type="EMBL" id="LLXL01000908">
    <property type="protein sequence ID" value="PKK67859.1"/>
    <property type="molecule type" value="Genomic_DNA"/>
</dbReference>
<accession>A0A2N1N1X0</accession>
<dbReference type="VEuPathDB" id="FungiDB:FUN_009392"/>
<dbReference type="AlphaFoldDB" id="A0A2N1N1X0"/>
<name>A0A2N1N1X0_9GLOM</name>
<reference evidence="1 2" key="2">
    <citation type="submission" date="2017-10" db="EMBL/GenBank/DDBJ databases">
        <title>Extensive intraspecific genome diversity in a model arbuscular mycorrhizal fungus.</title>
        <authorList>
            <person name="Chen E.C.H."/>
            <person name="Morin E."/>
            <person name="Baudet D."/>
            <person name="Noel J."/>
            <person name="Ndikumana S."/>
            <person name="Charron P."/>
            <person name="St-Onge C."/>
            <person name="Giorgi J."/>
            <person name="Grigoriev I.V."/>
            <person name="Roux C."/>
            <person name="Martin F.M."/>
            <person name="Corradi N."/>
        </authorList>
    </citation>
    <scope>NUCLEOTIDE SEQUENCE [LARGE SCALE GENOMIC DNA]</scope>
    <source>
        <strain evidence="1 2">C2</strain>
    </source>
</reference>
<gene>
    <name evidence="1" type="ORF">RhiirC2_782995</name>
</gene>
<protein>
    <submittedName>
        <fullName evidence="1">Uncharacterized protein</fullName>
    </submittedName>
</protein>
<evidence type="ECO:0000313" key="1">
    <source>
        <dbReference type="EMBL" id="PKK67859.1"/>
    </source>
</evidence>
<feature type="non-terminal residue" evidence="1">
    <location>
        <position position="1"/>
    </location>
</feature>
<dbReference type="Proteomes" id="UP000233469">
    <property type="component" value="Unassembled WGS sequence"/>
</dbReference>
<evidence type="ECO:0000313" key="2">
    <source>
        <dbReference type="Proteomes" id="UP000233469"/>
    </source>
</evidence>
<organism evidence="1 2">
    <name type="scientific">Rhizophagus irregularis</name>
    <dbReference type="NCBI Taxonomy" id="588596"/>
    <lineage>
        <taxon>Eukaryota</taxon>
        <taxon>Fungi</taxon>
        <taxon>Fungi incertae sedis</taxon>
        <taxon>Mucoromycota</taxon>
        <taxon>Glomeromycotina</taxon>
        <taxon>Glomeromycetes</taxon>
        <taxon>Glomerales</taxon>
        <taxon>Glomeraceae</taxon>
        <taxon>Rhizophagus</taxon>
    </lineage>
</organism>
<reference evidence="1 2" key="1">
    <citation type="submission" date="2016-04" db="EMBL/GenBank/DDBJ databases">
        <title>Genome analyses suggest a sexual origin of heterokaryosis in a supposedly ancient asexual fungus.</title>
        <authorList>
            <person name="Ropars J."/>
            <person name="Sedzielewska K."/>
            <person name="Noel J."/>
            <person name="Charron P."/>
            <person name="Farinelli L."/>
            <person name="Marton T."/>
            <person name="Kruger M."/>
            <person name="Pelin A."/>
            <person name="Brachmann A."/>
            <person name="Corradi N."/>
        </authorList>
    </citation>
    <scope>NUCLEOTIDE SEQUENCE [LARGE SCALE GENOMIC DNA]</scope>
    <source>
        <strain evidence="1 2">C2</strain>
    </source>
</reference>
<dbReference type="VEuPathDB" id="FungiDB:RhiirA1_458910"/>
<proteinExistence type="predicted"/>
<comment type="caution">
    <text evidence="1">The sequence shown here is derived from an EMBL/GenBank/DDBJ whole genome shotgun (WGS) entry which is preliminary data.</text>
</comment>